<keyword evidence="3" id="KW-0804">Transcription</keyword>
<dbReference type="Proteomes" id="UP001595711">
    <property type="component" value="Unassembled WGS sequence"/>
</dbReference>
<feature type="DNA-binding region" description="H-T-H motif" evidence="4">
    <location>
        <begin position="45"/>
        <end position="64"/>
    </location>
</feature>
<dbReference type="InterPro" id="IPR001647">
    <property type="entry name" value="HTH_TetR"/>
</dbReference>
<feature type="region of interest" description="Disordered" evidence="5">
    <location>
        <begin position="1"/>
        <end position="23"/>
    </location>
</feature>
<evidence type="ECO:0000256" key="3">
    <source>
        <dbReference type="ARBA" id="ARBA00023163"/>
    </source>
</evidence>
<dbReference type="PANTHER" id="PTHR30055">
    <property type="entry name" value="HTH-TYPE TRANSCRIPTIONAL REGULATOR RUTR"/>
    <property type="match status" value="1"/>
</dbReference>
<proteinExistence type="predicted"/>
<evidence type="ECO:0000256" key="2">
    <source>
        <dbReference type="ARBA" id="ARBA00023125"/>
    </source>
</evidence>
<evidence type="ECO:0000313" key="7">
    <source>
        <dbReference type="EMBL" id="MFC3678203.1"/>
    </source>
</evidence>
<dbReference type="Pfam" id="PF00440">
    <property type="entry name" value="TetR_N"/>
    <property type="match status" value="1"/>
</dbReference>
<protein>
    <submittedName>
        <fullName evidence="7">TetR/AcrR family transcriptional regulator</fullName>
    </submittedName>
</protein>
<gene>
    <name evidence="7" type="ORF">ACFOOQ_21820</name>
</gene>
<keyword evidence="8" id="KW-1185">Reference proteome</keyword>
<dbReference type="InterPro" id="IPR009057">
    <property type="entry name" value="Homeodomain-like_sf"/>
</dbReference>
<evidence type="ECO:0000259" key="6">
    <source>
        <dbReference type="PROSITE" id="PS50977"/>
    </source>
</evidence>
<evidence type="ECO:0000313" key="8">
    <source>
        <dbReference type="Proteomes" id="UP001595711"/>
    </source>
</evidence>
<dbReference type="Gene3D" id="1.10.357.10">
    <property type="entry name" value="Tetracycline Repressor, domain 2"/>
    <property type="match status" value="1"/>
</dbReference>
<dbReference type="SUPFAM" id="SSF48498">
    <property type="entry name" value="Tetracyclin repressor-like, C-terminal domain"/>
    <property type="match status" value="1"/>
</dbReference>
<feature type="domain" description="HTH tetR-type" evidence="6">
    <location>
        <begin position="23"/>
        <end position="82"/>
    </location>
</feature>
<organism evidence="7 8">
    <name type="scientific">Ferrovibrio xuzhouensis</name>
    <dbReference type="NCBI Taxonomy" id="1576914"/>
    <lineage>
        <taxon>Bacteria</taxon>
        <taxon>Pseudomonadati</taxon>
        <taxon>Pseudomonadota</taxon>
        <taxon>Alphaproteobacteria</taxon>
        <taxon>Rhodospirillales</taxon>
        <taxon>Rhodospirillaceae</taxon>
        <taxon>Ferrovibrio</taxon>
    </lineage>
</organism>
<dbReference type="InterPro" id="IPR036271">
    <property type="entry name" value="Tet_transcr_reg_TetR-rel_C_sf"/>
</dbReference>
<evidence type="ECO:0000256" key="5">
    <source>
        <dbReference type="SAM" id="MobiDB-lite"/>
    </source>
</evidence>
<keyword evidence="1" id="KW-0805">Transcription regulation</keyword>
<dbReference type="EMBL" id="JBHRYJ010000007">
    <property type="protein sequence ID" value="MFC3678203.1"/>
    <property type="molecule type" value="Genomic_DNA"/>
</dbReference>
<evidence type="ECO:0000256" key="4">
    <source>
        <dbReference type="PROSITE-ProRule" id="PRU00335"/>
    </source>
</evidence>
<dbReference type="PROSITE" id="PS50977">
    <property type="entry name" value="HTH_TETR_2"/>
    <property type="match status" value="1"/>
</dbReference>
<evidence type="ECO:0000256" key="1">
    <source>
        <dbReference type="ARBA" id="ARBA00023015"/>
    </source>
</evidence>
<dbReference type="InterPro" id="IPR050109">
    <property type="entry name" value="HTH-type_TetR-like_transc_reg"/>
</dbReference>
<accession>A0ABV7VMK3</accession>
<dbReference type="RefSeq" id="WP_379729810.1">
    <property type="nucleotide sequence ID" value="NZ_JBHRYJ010000007.1"/>
</dbReference>
<comment type="caution">
    <text evidence="7">The sequence shown here is derived from an EMBL/GenBank/DDBJ whole genome shotgun (WGS) entry which is preliminary data.</text>
</comment>
<sequence>MPRAKRQPDTILPHDAAVSPRGSETRRRILDAAARALVAGAGACEIADVARLAGVSVGLSYHYFGSKAGLIAALVEDFYDRFEAAVMDVNPKPGAGWAERERLRLERMVAFHYADALAPLILGRLSREPEVAAVEAARIAGHIKLAAHNIELAQGRREIPADLDAHLLGAMILGGLRQAIGRVLAMPRRPGRERIAAQLWQFIAGTARLQEAGS</sequence>
<keyword evidence="2 4" id="KW-0238">DNA-binding</keyword>
<dbReference type="SUPFAM" id="SSF46689">
    <property type="entry name" value="Homeodomain-like"/>
    <property type="match status" value="1"/>
</dbReference>
<reference evidence="8" key="1">
    <citation type="journal article" date="2019" name="Int. J. Syst. Evol. Microbiol.">
        <title>The Global Catalogue of Microorganisms (GCM) 10K type strain sequencing project: providing services to taxonomists for standard genome sequencing and annotation.</title>
        <authorList>
            <consortium name="The Broad Institute Genomics Platform"/>
            <consortium name="The Broad Institute Genome Sequencing Center for Infectious Disease"/>
            <person name="Wu L."/>
            <person name="Ma J."/>
        </authorList>
    </citation>
    <scope>NUCLEOTIDE SEQUENCE [LARGE SCALE GENOMIC DNA]</scope>
    <source>
        <strain evidence="8">KCTC 42182</strain>
    </source>
</reference>
<name>A0ABV7VMK3_9PROT</name>
<dbReference type="PANTHER" id="PTHR30055:SF234">
    <property type="entry name" value="HTH-TYPE TRANSCRIPTIONAL REGULATOR BETI"/>
    <property type="match status" value="1"/>
</dbReference>